<organism evidence="2 3">
    <name type="scientific">Marinomonas transparens</name>
    <dbReference type="NCBI Taxonomy" id="2795388"/>
    <lineage>
        <taxon>Bacteria</taxon>
        <taxon>Pseudomonadati</taxon>
        <taxon>Pseudomonadota</taxon>
        <taxon>Gammaproteobacteria</taxon>
        <taxon>Oceanospirillales</taxon>
        <taxon>Oceanospirillaceae</taxon>
        <taxon>Marinomonas</taxon>
    </lineage>
</organism>
<gene>
    <name evidence="2" type="ORF">I8J31_19490</name>
</gene>
<keyword evidence="1" id="KW-1133">Transmembrane helix</keyword>
<dbReference type="RefSeq" id="WP_199470255.1">
    <property type="nucleotide sequence ID" value="NZ_JAEMNX010000034.1"/>
</dbReference>
<accession>A0A934N1U5</accession>
<keyword evidence="1" id="KW-0472">Membrane</keyword>
<dbReference type="Proteomes" id="UP000628710">
    <property type="component" value="Unassembled WGS sequence"/>
</dbReference>
<keyword evidence="1" id="KW-0812">Transmembrane</keyword>
<protein>
    <submittedName>
        <fullName evidence="2">Uncharacterized protein</fullName>
    </submittedName>
</protein>
<keyword evidence="3" id="KW-1185">Reference proteome</keyword>
<dbReference type="AlphaFoldDB" id="A0A934N1U5"/>
<evidence type="ECO:0000256" key="1">
    <source>
        <dbReference type="SAM" id="Phobius"/>
    </source>
</evidence>
<feature type="transmembrane region" description="Helical" evidence="1">
    <location>
        <begin position="18"/>
        <end position="39"/>
    </location>
</feature>
<evidence type="ECO:0000313" key="2">
    <source>
        <dbReference type="EMBL" id="MBJ7539860.1"/>
    </source>
</evidence>
<sequence length="93" mass="10550">MSIEWTLSSGDIKLLAEAVFWVCVIALTPVICKVAYYIITPLWVMIFPAKFVELQYTIDGKQYTATVSTSDNLSEASAHLREVANKKHWKLNE</sequence>
<name>A0A934N1U5_9GAMM</name>
<dbReference type="EMBL" id="JAEMNX010000034">
    <property type="protein sequence ID" value="MBJ7539860.1"/>
    <property type="molecule type" value="Genomic_DNA"/>
</dbReference>
<comment type="caution">
    <text evidence="2">The sequence shown here is derived from an EMBL/GenBank/DDBJ whole genome shotgun (WGS) entry which is preliminary data.</text>
</comment>
<proteinExistence type="predicted"/>
<reference evidence="2" key="1">
    <citation type="submission" date="2020-12" db="EMBL/GenBank/DDBJ databases">
        <title>Marinomonas arctica sp. nov., a psychrotolerant bacterium isolated from the Arctic.</title>
        <authorList>
            <person name="Zhang Y."/>
        </authorList>
    </citation>
    <scope>NUCLEOTIDE SEQUENCE</scope>
    <source>
        <strain evidence="2">C1424</strain>
    </source>
</reference>
<evidence type="ECO:0000313" key="3">
    <source>
        <dbReference type="Proteomes" id="UP000628710"/>
    </source>
</evidence>